<keyword evidence="1" id="KW-0862">Zinc</keyword>
<dbReference type="GO" id="GO:0008270">
    <property type="term" value="F:zinc ion binding"/>
    <property type="evidence" value="ECO:0007669"/>
    <property type="project" value="UniProtKB-KW"/>
</dbReference>
<comment type="caution">
    <text evidence="5">The sequence shown here is derived from an EMBL/GenBank/DDBJ whole genome shotgun (WGS) entry which is preliminary data.</text>
</comment>
<keyword evidence="6" id="KW-1185">Reference proteome</keyword>
<dbReference type="Gramene" id="GBG72032">
    <property type="protein sequence ID" value="GBG72032"/>
    <property type="gene ID" value="CBR_g10967"/>
</dbReference>
<dbReference type="Gene3D" id="4.10.60.10">
    <property type="entry name" value="Zinc finger, CCHC-type"/>
    <property type="match status" value="1"/>
</dbReference>
<evidence type="ECO:0000256" key="1">
    <source>
        <dbReference type="PROSITE-ProRule" id="PRU00047"/>
    </source>
</evidence>
<evidence type="ECO:0000256" key="2">
    <source>
        <dbReference type="SAM" id="Coils"/>
    </source>
</evidence>
<organism evidence="5 6">
    <name type="scientific">Chara braunii</name>
    <name type="common">Braun's stonewort</name>
    <dbReference type="NCBI Taxonomy" id="69332"/>
    <lineage>
        <taxon>Eukaryota</taxon>
        <taxon>Viridiplantae</taxon>
        <taxon>Streptophyta</taxon>
        <taxon>Charophyceae</taxon>
        <taxon>Charales</taxon>
        <taxon>Characeae</taxon>
        <taxon>Chara</taxon>
    </lineage>
</organism>
<dbReference type="GO" id="GO:0003676">
    <property type="term" value="F:nucleic acid binding"/>
    <property type="evidence" value="ECO:0007669"/>
    <property type="project" value="InterPro"/>
</dbReference>
<feature type="region of interest" description="Disordered" evidence="3">
    <location>
        <begin position="338"/>
        <end position="358"/>
    </location>
</feature>
<evidence type="ECO:0000313" key="6">
    <source>
        <dbReference type="Proteomes" id="UP000265515"/>
    </source>
</evidence>
<keyword evidence="1" id="KW-0863">Zinc-finger</keyword>
<reference evidence="5 6" key="1">
    <citation type="journal article" date="2018" name="Cell">
        <title>The Chara Genome: Secondary Complexity and Implications for Plant Terrestrialization.</title>
        <authorList>
            <person name="Nishiyama T."/>
            <person name="Sakayama H."/>
            <person name="Vries J.D."/>
            <person name="Buschmann H."/>
            <person name="Saint-Marcoux D."/>
            <person name="Ullrich K.K."/>
            <person name="Haas F.B."/>
            <person name="Vanderstraeten L."/>
            <person name="Becker D."/>
            <person name="Lang D."/>
            <person name="Vosolsobe S."/>
            <person name="Rombauts S."/>
            <person name="Wilhelmsson P.K.I."/>
            <person name="Janitza P."/>
            <person name="Kern R."/>
            <person name="Heyl A."/>
            <person name="Rumpler F."/>
            <person name="Villalobos L.I.A.C."/>
            <person name="Clay J.M."/>
            <person name="Skokan R."/>
            <person name="Toyoda A."/>
            <person name="Suzuki Y."/>
            <person name="Kagoshima H."/>
            <person name="Schijlen E."/>
            <person name="Tajeshwar N."/>
            <person name="Catarino B."/>
            <person name="Hetherington A.J."/>
            <person name="Saltykova A."/>
            <person name="Bonnot C."/>
            <person name="Breuninger H."/>
            <person name="Symeonidi A."/>
            <person name="Radhakrishnan G.V."/>
            <person name="Van Nieuwerburgh F."/>
            <person name="Deforce D."/>
            <person name="Chang C."/>
            <person name="Karol K.G."/>
            <person name="Hedrich R."/>
            <person name="Ulvskov P."/>
            <person name="Glockner G."/>
            <person name="Delwiche C.F."/>
            <person name="Petrasek J."/>
            <person name="Van de Peer Y."/>
            <person name="Friml J."/>
            <person name="Beilby M."/>
            <person name="Dolan L."/>
            <person name="Kohara Y."/>
            <person name="Sugano S."/>
            <person name="Fujiyama A."/>
            <person name="Delaux P.-M."/>
            <person name="Quint M."/>
            <person name="TheiBen G."/>
            <person name="Hagemann M."/>
            <person name="Harholt J."/>
            <person name="Dunand C."/>
            <person name="Zachgo S."/>
            <person name="Langdale J."/>
            <person name="Maumus F."/>
            <person name="Straeten D.V.D."/>
            <person name="Gould S.B."/>
            <person name="Rensing S.A."/>
        </authorList>
    </citation>
    <scope>NUCLEOTIDE SEQUENCE [LARGE SCALE GENOMIC DNA]</scope>
    <source>
        <strain evidence="5 6">S276</strain>
    </source>
</reference>
<proteinExistence type="predicted"/>
<sequence length="358" mass="41297">MSNLERYEAGGEPRGGDDRAREERDRGSRGDDRDRGDRRRGPVCFNCNEVGHYAKQCLRLRRFNGAARPLTSTNPRRTRSPRRGDWRRESAVQLDPGVKHQINELGRSVASMQQHFEEERIRKENRLRRKQEKEEEKQREEERRICEEEERAFREAKAAKKGERKIREAESRAELKKDLGMQLAMQVHDMEDKFVQHKAVGDRPPMESPAKRTPGHRCKQVTFTGRLTRARTKVIKSPGSAKRRTPVRTPLSAAKKRMPPLTPGLGTPDAKSSLARYKYRNLVMVGLKQLDGNELQRICREKGIPYDGKIDAIFDIADHRTYLHFGDDQAPMGPLETIHIKDSEATKPTEDKEDEATR</sequence>
<dbReference type="InterPro" id="IPR036875">
    <property type="entry name" value="Znf_CCHC_sf"/>
</dbReference>
<protein>
    <recommendedName>
        <fullName evidence="4">CCHC-type domain-containing protein</fullName>
    </recommendedName>
</protein>
<dbReference type="SUPFAM" id="SSF57756">
    <property type="entry name" value="Retrovirus zinc finger-like domains"/>
    <property type="match status" value="1"/>
</dbReference>
<dbReference type="Proteomes" id="UP000265515">
    <property type="component" value="Unassembled WGS sequence"/>
</dbReference>
<dbReference type="EMBL" id="BFEA01000157">
    <property type="protein sequence ID" value="GBG72032.1"/>
    <property type="molecule type" value="Genomic_DNA"/>
</dbReference>
<keyword evidence="2" id="KW-0175">Coiled coil</keyword>
<gene>
    <name evidence="5" type="ORF">CBR_g10967</name>
</gene>
<dbReference type="SMART" id="SM00343">
    <property type="entry name" value="ZnF_C2HC"/>
    <property type="match status" value="1"/>
</dbReference>
<dbReference type="Pfam" id="PF00098">
    <property type="entry name" value="zf-CCHC"/>
    <property type="match status" value="1"/>
</dbReference>
<feature type="region of interest" description="Disordered" evidence="3">
    <location>
        <begin position="1"/>
        <end position="43"/>
    </location>
</feature>
<evidence type="ECO:0000259" key="4">
    <source>
        <dbReference type="PROSITE" id="PS50158"/>
    </source>
</evidence>
<feature type="compositionally biased region" description="Basic and acidic residues" evidence="3">
    <location>
        <begin position="1"/>
        <end position="40"/>
    </location>
</feature>
<evidence type="ECO:0000256" key="3">
    <source>
        <dbReference type="SAM" id="MobiDB-lite"/>
    </source>
</evidence>
<feature type="region of interest" description="Disordered" evidence="3">
    <location>
        <begin position="68"/>
        <end position="89"/>
    </location>
</feature>
<accession>A0A388KPR9</accession>
<keyword evidence="1" id="KW-0479">Metal-binding</keyword>
<evidence type="ECO:0000313" key="5">
    <source>
        <dbReference type="EMBL" id="GBG72032.1"/>
    </source>
</evidence>
<feature type="domain" description="CCHC-type" evidence="4">
    <location>
        <begin position="44"/>
        <end position="57"/>
    </location>
</feature>
<dbReference type="PROSITE" id="PS50158">
    <property type="entry name" value="ZF_CCHC"/>
    <property type="match status" value="1"/>
</dbReference>
<dbReference type="AlphaFoldDB" id="A0A388KPR9"/>
<feature type="region of interest" description="Disordered" evidence="3">
    <location>
        <begin position="234"/>
        <end position="269"/>
    </location>
</feature>
<name>A0A388KPR9_CHABU</name>
<dbReference type="InterPro" id="IPR001878">
    <property type="entry name" value="Znf_CCHC"/>
</dbReference>
<feature type="coiled-coil region" evidence="2">
    <location>
        <begin position="113"/>
        <end position="179"/>
    </location>
</feature>